<keyword evidence="5 9" id="KW-0067">ATP-binding</keyword>
<dbReference type="HAMAP" id="MF_01987">
    <property type="entry name" value="Ribokinase"/>
    <property type="match status" value="1"/>
</dbReference>
<feature type="binding site" evidence="9">
    <location>
        <begin position="48"/>
        <end position="52"/>
    </location>
    <ligand>
        <name>substrate</name>
    </ligand>
</feature>
<feature type="active site" description="Proton acceptor" evidence="9">
    <location>
        <position position="270"/>
    </location>
</feature>
<name>A0ABV5R7I6_9ACTN</name>
<feature type="binding site" evidence="9">
    <location>
        <position position="303"/>
    </location>
    <ligand>
        <name>K(+)</name>
        <dbReference type="ChEBI" id="CHEBI:29103"/>
    </ligand>
</feature>
<keyword evidence="8 9" id="KW-0119">Carbohydrate metabolism</keyword>
<comment type="subunit">
    <text evidence="9">Homodimer.</text>
</comment>
<feature type="binding site" evidence="9">
    <location>
        <begin position="229"/>
        <end position="234"/>
    </location>
    <ligand>
        <name>ATP</name>
        <dbReference type="ChEBI" id="CHEBI:30616"/>
    </ligand>
</feature>
<evidence type="ECO:0000256" key="5">
    <source>
        <dbReference type="ARBA" id="ARBA00022840"/>
    </source>
</evidence>
<comment type="activity regulation">
    <text evidence="9">Activated by a monovalent cation that binds near, but not in, the active site. The most likely occupant of the site in vivo is potassium. Ion binding induces a conformational change that may alter substrate affinity.</text>
</comment>
<feature type="binding site" evidence="9">
    <location>
        <begin position="20"/>
        <end position="22"/>
    </location>
    <ligand>
        <name>substrate</name>
    </ligand>
</feature>
<feature type="binding site" evidence="9">
    <location>
        <begin position="269"/>
        <end position="270"/>
    </location>
    <ligand>
        <name>ATP</name>
        <dbReference type="ChEBI" id="CHEBI:30616"/>
    </ligand>
</feature>
<evidence type="ECO:0000256" key="6">
    <source>
        <dbReference type="ARBA" id="ARBA00022842"/>
    </source>
</evidence>
<organism evidence="11 12">
    <name type="scientific">Streptomyces yanii</name>
    <dbReference type="NCBI Taxonomy" id="78510"/>
    <lineage>
        <taxon>Bacteria</taxon>
        <taxon>Bacillati</taxon>
        <taxon>Actinomycetota</taxon>
        <taxon>Actinomycetes</taxon>
        <taxon>Kitasatosporales</taxon>
        <taxon>Streptomycetaceae</taxon>
        <taxon>Streptomyces</taxon>
    </lineage>
</organism>
<feature type="binding site" evidence="9">
    <location>
        <position position="264"/>
    </location>
    <ligand>
        <name>K(+)</name>
        <dbReference type="ChEBI" id="CHEBI:29103"/>
    </ligand>
</feature>
<reference evidence="11 12" key="1">
    <citation type="submission" date="2024-09" db="EMBL/GenBank/DDBJ databases">
        <authorList>
            <person name="Sun Q."/>
            <person name="Mori K."/>
        </authorList>
    </citation>
    <scope>NUCLEOTIDE SEQUENCE [LARGE SCALE GENOMIC DNA]</scope>
    <source>
        <strain evidence="11 12">JCM 3331</strain>
    </source>
</reference>
<gene>
    <name evidence="9" type="primary">rbsK</name>
    <name evidence="11" type="ORF">ACFFTL_16195</name>
</gene>
<dbReference type="Gene3D" id="3.40.1190.20">
    <property type="match status" value="1"/>
</dbReference>
<keyword evidence="3 9" id="KW-0547">Nucleotide-binding</keyword>
<keyword evidence="7 9" id="KW-0630">Potassium</keyword>
<keyword evidence="2 9" id="KW-0479">Metal-binding</keyword>
<feature type="domain" description="Carbohydrate kinase PfkB" evidence="10">
    <location>
        <begin position="12"/>
        <end position="312"/>
    </location>
</feature>
<dbReference type="CDD" id="cd01174">
    <property type="entry name" value="ribokinase"/>
    <property type="match status" value="1"/>
</dbReference>
<feature type="binding site" evidence="9">
    <location>
        <position position="193"/>
    </location>
    <ligand>
        <name>ATP</name>
        <dbReference type="ChEBI" id="CHEBI:30616"/>
    </ligand>
</feature>
<protein>
    <recommendedName>
        <fullName evidence="9">Ribokinase</fullName>
        <shortName evidence="9">RK</shortName>
        <ecNumber evidence="9">2.7.1.15</ecNumber>
    </recommendedName>
</protein>
<evidence type="ECO:0000313" key="11">
    <source>
        <dbReference type="EMBL" id="MFB9573810.1"/>
    </source>
</evidence>
<evidence type="ECO:0000256" key="8">
    <source>
        <dbReference type="ARBA" id="ARBA00023277"/>
    </source>
</evidence>
<dbReference type="InterPro" id="IPR011611">
    <property type="entry name" value="PfkB_dom"/>
</dbReference>
<evidence type="ECO:0000313" key="12">
    <source>
        <dbReference type="Proteomes" id="UP001589710"/>
    </source>
</evidence>
<feature type="binding site" evidence="9">
    <location>
        <position position="300"/>
    </location>
    <ligand>
        <name>K(+)</name>
        <dbReference type="ChEBI" id="CHEBI:29103"/>
    </ligand>
</feature>
<evidence type="ECO:0000256" key="9">
    <source>
        <dbReference type="HAMAP-Rule" id="MF_01987"/>
    </source>
</evidence>
<comment type="pathway">
    <text evidence="9">Carbohydrate metabolism; D-ribose degradation; D-ribose 5-phosphate from beta-D-ribopyranose: step 2/2.</text>
</comment>
<dbReference type="PRINTS" id="PR00990">
    <property type="entry name" value="RIBOKINASE"/>
</dbReference>
<dbReference type="InterPro" id="IPR011877">
    <property type="entry name" value="Ribokinase"/>
</dbReference>
<evidence type="ECO:0000259" key="10">
    <source>
        <dbReference type="Pfam" id="PF00294"/>
    </source>
</evidence>
<keyword evidence="12" id="KW-1185">Reference proteome</keyword>
<feature type="binding site" evidence="9">
    <location>
        <position position="270"/>
    </location>
    <ligand>
        <name>substrate</name>
    </ligand>
</feature>
<comment type="similarity">
    <text evidence="9">Belongs to the carbohydrate kinase PfkB family. Ribokinase subfamily.</text>
</comment>
<evidence type="ECO:0000256" key="3">
    <source>
        <dbReference type="ARBA" id="ARBA00022741"/>
    </source>
</evidence>
<evidence type="ECO:0000256" key="2">
    <source>
        <dbReference type="ARBA" id="ARBA00022723"/>
    </source>
</evidence>
<dbReference type="PANTHER" id="PTHR10584">
    <property type="entry name" value="SUGAR KINASE"/>
    <property type="match status" value="1"/>
</dbReference>
<dbReference type="GO" id="GO:0004747">
    <property type="term" value="F:ribokinase activity"/>
    <property type="evidence" value="ECO:0007669"/>
    <property type="project" value="UniProtKB-EC"/>
</dbReference>
<dbReference type="PANTHER" id="PTHR10584:SF166">
    <property type="entry name" value="RIBOKINASE"/>
    <property type="match status" value="1"/>
</dbReference>
<keyword evidence="9" id="KW-0963">Cytoplasm</keyword>
<proteinExistence type="inferred from homology"/>
<keyword evidence="1 9" id="KW-0808">Transferase</keyword>
<dbReference type="Proteomes" id="UP001589710">
    <property type="component" value="Unassembled WGS sequence"/>
</dbReference>
<comment type="subcellular location">
    <subcellularLocation>
        <location evidence="9">Cytoplasm</location>
    </subcellularLocation>
</comment>
<dbReference type="EC" id="2.7.1.15" evidence="9"/>
<evidence type="ECO:0000256" key="7">
    <source>
        <dbReference type="ARBA" id="ARBA00022958"/>
    </source>
</evidence>
<dbReference type="Pfam" id="PF00294">
    <property type="entry name" value="PfkB"/>
    <property type="match status" value="1"/>
</dbReference>
<dbReference type="RefSeq" id="WP_345517025.1">
    <property type="nucleotide sequence ID" value="NZ_BAAAXD010000042.1"/>
</dbReference>
<dbReference type="EMBL" id="JBHMCG010000074">
    <property type="protein sequence ID" value="MFB9573810.1"/>
    <property type="molecule type" value="Genomic_DNA"/>
</dbReference>
<keyword evidence="6 9" id="KW-0460">Magnesium</keyword>
<dbReference type="SUPFAM" id="SSF53613">
    <property type="entry name" value="Ribokinase-like"/>
    <property type="match status" value="1"/>
</dbReference>
<evidence type="ECO:0000256" key="1">
    <source>
        <dbReference type="ARBA" id="ARBA00022679"/>
    </source>
</evidence>
<feature type="binding site" evidence="9">
    <location>
        <position position="305"/>
    </location>
    <ligand>
        <name>K(+)</name>
        <dbReference type="ChEBI" id="CHEBI:29103"/>
    </ligand>
</feature>
<dbReference type="InterPro" id="IPR002139">
    <property type="entry name" value="Ribo/fructo_kinase"/>
</dbReference>
<accession>A0ABV5R7I6</accession>
<dbReference type="InterPro" id="IPR029056">
    <property type="entry name" value="Ribokinase-like"/>
</dbReference>
<feature type="binding site" evidence="9">
    <location>
        <position position="149"/>
    </location>
    <ligand>
        <name>substrate</name>
    </ligand>
</feature>
<comment type="function">
    <text evidence="9">Catalyzes the phosphorylation of ribose at O-5 in a reaction requiring ATP and magnesium. The resulting D-ribose-5-phosphate can then be used either for sythesis of nucleotides, histidine, and tryptophan, or as a component of the pentose phosphate pathway.</text>
</comment>
<comment type="caution">
    <text evidence="9">Lacks conserved residue(s) required for the propagation of feature annotation.</text>
</comment>
<comment type="catalytic activity">
    <reaction evidence="9">
        <text>D-ribose + ATP = D-ribose 5-phosphate + ADP + H(+)</text>
        <dbReference type="Rhea" id="RHEA:13697"/>
        <dbReference type="ChEBI" id="CHEBI:15378"/>
        <dbReference type="ChEBI" id="CHEBI:30616"/>
        <dbReference type="ChEBI" id="CHEBI:47013"/>
        <dbReference type="ChEBI" id="CHEBI:78346"/>
        <dbReference type="ChEBI" id="CHEBI:456216"/>
        <dbReference type="EC" id="2.7.1.15"/>
    </reaction>
</comment>
<evidence type="ECO:0000256" key="4">
    <source>
        <dbReference type="ARBA" id="ARBA00022777"/>
    </source>
</evidence>
<keyword evidence="4 9" id="KW-0418">Kinase</keyword>
<comment type="cofactor">
    <cofactor evidence="9">
        <name>Mg(2+)</name>
        <dbReference type="ChEBI" id="CHEBI:18420"/>
    </cofactor>
    <text evidence="9">Requires a divalent cation, most likely magnesium in vivo, as an electrophilic catalyst to aid phosphoryl group transfer. It is the chelate of the metal and the nucleotide that is the actual substrate.</text>
</comment>
<feature type="binding site" evidence="9">
    <location>
        <position position="309"/>
    </location>
    <ligand>
        <name>K(+)</name>
        <dbReference type="ChEBI" id="CHEBI:29103"/>
    </ligand>
</feature>
<feature type="binding site" evidence="9">
    <location>
        <position position="266"/>
    </location>
    <ligand>
        <name>K(+)</name>
        <dbReference type="ChEBI" id="CHEBI:29103"/>
    </ligand>
</feature>
<sequence length="333" mass="33971">MDTTASPHRTDTVCVVGSINADLSVATEHLPQPGQTVRGGGLVIGSGGKSANQAVAASRIGASVSMVGAVGHDEHGGILRGALEREGIDTSRVQSFADVATGTALITIDHEGENTIVVSPGANGVLCDRDIELARETIAQAAVLGLAFEVDDRVLLTAARIAHSSGGRVVLNPSPYRTPHPDLLAMVDLLVLNELELADMVGGDLAAKSWEDICRVLLERFGIRHTVVTAGARGAMVLNHADGTGPDAQAHAVRIAPITVSAVDTTGCGDAFLGAVLAGLADGRTVVDAAHTAAAVAAYAATRRGAQDSYPTSAELQALLDSLDHDDAAASAH</sequence>
<comment type="caution">
    <text evidence="11">The sequence shown here is derived from an EMBL/GenBank/DDBJ whole genome shotgun (WGS) entry which is preliminary data.</text>
</comment>